<proteinExistence type="predicted"/>
<accession>A0A9X0DLR1</accession>
<name>A0A9X0DLR1_9HELO</name>
<feature type="region of interest" description="Disordered" evidence="1">
    <location>
        <begin position="148"/>
        <end position="173"/>
    </location>
</feature>
<sequence>MLSAIFKFTSRSFILPGIKMLGADNIIDITFGVVSVILAVISIYLTCRHHPSREPDIEHGTDFEGKSIIPDPGTASIPLYSNTRSFPVESDQTVESAANYPQPDSLSTADYYDISSGASHTQHQIAALNLQPWPNISSRAPNIQHQIPSPTVQWWPDTPEVTPEVTTTSESPTSHAYYHHSLQSFLLKELE</sequence>
<dbReference type="EMBL" id="JAPEIS010000003">
    <property type="protein sequence ID" value="KAJ8068281.1"/>
    <property type="molecule type" value="Genomic_DNA"/>
</dbReference>
<protein>
    <submittedName>
        <fullName evidence="3">Uncharacterized protein</fullName>
    </submittedName>
</protein>
<evidence type="ECO:0000256" key="1">
    <source>
        <dbReference type="SAM" id="MobiDB-lite"/>
    </source>
</evidence>
<keyword evidence="2" id="KW-0472">Membrane</keyword>
<dbReference type="OrthoDB" id="3474840at2759"/>
<evidence type="ECO:0000256" key="2">
    <source>
        <dbReference type="SAM" id="Phobius"/>
    </source>
</evidence>
<gene>
    <name evidence="3" type="ORF">OCU04_003848</name>
</gene>
<dbReference type="AlphaFoldDB" id="A0A9X0DLR1"/>
<dbReference type="Proteomes" id="UP001152300">
    <property type="component" value="Unassembled WGS sequence"/>
</dbReference>
<keyword evidence="4" id="KW-1185">Reference proteome</keyword>
<feature type="compositionally biased region" description="Low complexity" evidence="1">
    <location>
        <begin position="158"/>
        <end position="173"/>
    </location>
</feature>
<reference evidence="3" key="1">
    <citation type="submission" date="2022-11" db="EMBL/GenBank/DDBJ databases">
        <title>Genome Resource of Sclerotinia nivalis Strain SnTB1, a Plant Pathogen Isolated from American Ginseng.</title>
        <authorList>
            <person name="Fan S."/>
        </authorList>
    </citation>
    <scope>NUCLEOTIDE SEQUENCE</scope>
    <source>
        <strain evidence="3">SnTB1</strain>
    </source>
</reference>
<feature type="transmembrane region" description="Helical" evidence="2">
    <location>
        <begin position="21"/>
        <end position="45"/>
    </location>
</feature>
<organism evidence="3 4">
    <name type="scientific">Sclerotinia nivalis</name>
    <dbReference type="NCBI Taxonomy" id="352851"/>
    <lineage>
        <taxon>Eukaryota</taxon>
        <taxon>Fungi</taxon>
        <taxon>Dikarya</taxon>
        <taxon>Ascomycota</taxon>
        <taxon>Pezizomycotina</taxon>
        <taxon>Leotiomycetes</taxon>
        <taxon>Helotiales</taxon>
        <taxon>Sclerotiniaceae</taxon>
        <taxon>Sclerotinia</taxon>
    </lineage>
</organism>
<keyword evidence="2" id="KW-1133">Transmembrane helix</keyword>
<keyword evidence="2" id="KW-0812">Transmembrane</keyword>
<evidence type="ECO:0000313" key="3">
    <source>
        <dbReference type="EMBL" id="KAJ8068281.1"/>
    </source>
</evidence>
<evidence type="ECO:0000313" key="4">
    <source>
        <dbReference type="Proteomes" id="UP001152300"/>
    </source>
</evidence>
<comment type="caution">
    <text evidence="3">The sequence shown here is derived from an EMBL/GenBank/DDBJ whole genome shotgun (WGS) entry which is preliminary data.</text>
</comment>